<keyword evidence="5" id="KW-0560">Oxidoreductase</keyword>
<keyword evidence="1" id="KW-0004">4Fe-4S</keyword>
<evidence type="ECO:0000256" key="2">
    <source>
        <dbReference type="ARBA" id="ARBA00022505"/>
    </source>
</evidence>
<dbReference type="GO" id="GO:0016491">
    <property type="term" value="F:oxidoreductase activity"/>
    <property type="evidence" value="ECO:0007669"/>
    <property type="project" value="UniProtKB-KW"/>
</dbReference>
<organism evidence="7 8">
    <name type="scientific">candidate division MSBL1 archaeon SCGC-AAA259I09</name>
    <dbReference type="NCBI Taxonomy" id="1698267"/>
    <lineage>
        <taxon>Archaea</taxon>
        <taxon>Methanobacteriati</taxon>
        <taxon>Methanobacteriota</taxon>
        <taxon>candidate division MSBL1</taxon>
    </lineage>
</organism>
<evidence type="ECO:0000256" key="5">
    <source>
        <dbReference type="ARBA" id="ARBA00023002"/>
    </source>
</evidence>
<keyword evidence="2" id="KW-0500">Molybdenum</keyword>
<keyword evidence="4" id="KW-0732">Signal</keyword>
<keyword evidence="1" id="KW-0411">Iron-sulfur</keyword>
<comment type="caution">
    <text evidence="7">The sequence shown here is derived from an EMBL/GenBank/DDBJ whole genome shotgun (WGS) entry which is preliminary data.</text>
</comment>
<dbReference type="EMBL" id="LHXR01000019">
    <property type="protein sequence ID" value="KXA97802.1"/>
    <property type="molecule type" value="Genomic_DNA"/>
</dbReference>
<dbReference type="InterPro" id="IPR006655">
    <property type="entry name" value="Mopterin_OxRdtase_prok_CS"/>
</dbReference>
<protein>
    <recommendedName>
        <fullName evidence="6">Molybdopterin oxidoreductase domain-containing protein</fullName>
    </recommendedName>
</protein>
<dbReference type="PANTHER" id="PTHR43742">
    <property type="entry name" value="TRIMETHYLAMINE-N-OXIDE REDUCTASE"/>
    <property type="match status" value="1"/>
</dbReference>
<accession>A0A133UUA9</accession>
<feature type="domain" description="Molybdopterin oxidoreductase" evidence="6">
    <location>
        <begin position="81"/>
        <end position="223"/>
    </location>
</feature>
<dbReference type="SUPFAM" id="SSF53706">
    <property type="entry name" value="Formate dehydrogenase/DMSO reductase, domains 1-3"/>
    <property type="match status" value="1"/>
</dbReference>
<dbReference type="PATRIC" id="fig|1698267.3.peg.724"/>
<gene>
    <name evidence="7" type="ORF">AKJ37_02270</name>
</gene>
<keyword evidence="8" id="KW-1185">Reference proteome</keyword>
<dbReference type="Gene3D" id="3.40.50.740">
    <property type="match status" value="1"/>
</dbReference>
<keyword evidence="3" id="KW-0479">Metal-binding</keyword>
<evidence type="ECO:0000313" key="7">
    <source>
        <dbReference type="EMBL" id="KXA97802.1"/>
    </source>
</evidence>
<dbReference type="AlphaFoldDB" id="A0A133UUA9"/>
<evidence type="ECO:0000256" key="1">
    <source>
        <dbReference type="ARBA" id="ARBA00022485"/>
    </source>
</evidence>
<dbReference type="InterPro" id="IPR050612">
    <property type="entry name" value="Prok_Mopterin_Oxidored"/>
</dbReference>
<keyword evidence="1" id="KW-0408">Iron</keyword>
<evidence type="ECO:0000256" key="3">
    <source>
        <dbReference type="ARBA" id="ARBA00022723"/>
    </source>
</evidence>
<dbReference type="GO" id="GO:0051539">
    <property type="term" value="F:4 iron, 4 sulfur cluster binding"/>
    <property type="evidence" value="ECO:0007669"/>
    <property type="project" value="UniProtKB-KW"/>
</dbReference>
<dbReference type="PROSITE" id="PS00490">
    <property type="entry name" value="MOLYBDOPTERIN_PROK_2"/>
    <property type="match status" value="1"/>
</dbReference>
<dbReference type="InterPro" id="IPR006656">
    <property type="entry name" value="Mopterin_OxRdtase"/>
</dbReference>
<evidence type="ECO:0000256" key="4">
    <source>
        <dbReference type="ARBA" id="ARBA00022729"/>
    </source>
</evidence>
<dbReference type="Pfam" id="PF00384">
    <property type="entry name" value="Molybdopterin"/>
    <property type="match status" value="1"/>
</dbReference>
<dbReference type="PANTHER" id="PTHR43742:SF9">
    <property type="entry name" value="TETRATHIONATE REDUCTASE SUBUNIT A"/>
    <property type="match status" value="1"/>
</dbReference>
<reference evidence="7 8" key="1">
    <citation type="journal article" date="2016" name="Sci. Rep.">
        <title>Metabolic traits of an uncultured archaeal lineage -MSBL1- from brine pools of the Red Sea.</title>
        <authorList>
            <person name="Mwirichia R."/>
            <person name="Alam I."/>
            <person name="Rashid M."/>
            <person name="Vinu M."/>
            <person name="Ba-Alawi W."/>
            <person name="Anthony Kamau A."/>
            <person name="Kamanda Ngugi D."/>
            <person name="Goker M."/>
            <person name="Klenk H.P."/>
            <person name="Bajic V."/>
            <person name="Stingl U."/>
        </authorList>
    </citation>
    <scope>NUCLEOTIDE SEQUENCE [LARGE SCALE GENOMIC DNA]</scope>
    <source>
        <strain evidence="7">SCGC-AAA259I09</strain>
    </source>
</reference>
<dbReference type="Gene3D" id="3.40.228.10">
    <property type="entry name" value="Dimethylsulfoxide Reductase, domain 2"/>
    <property type="match status" value="1"/>
</dbReference>
<dbReference type="Proteomes" id="UP000070463">
    <property type="component" value="Unassembled WGS sequence"/>
</dbReference>
<name>A0A133UUA9_9EURY</name>
<evidence type="ECO:0000259" key="6">
    <source>
        <dbReference type="Pfam" id="PF00384"/>
    </source>
</evidence>
<sequence length="245" mass="26951">MAPQVFDTVGVYSFLVDETLLAPIDGTVMDAEPFGSQRLGTNQQSIIILIAITGNIDKKGGNIIPSHLSGYVSDPELVGATSKWRPSEKIERERIGYEKYPLASGPDSPLPFVNSNLALRTMISGEPYPLKAVYCVGGNPVVNCQNTELAVEAFKELDLFVVADLFMTPTAVQADYVLPATTWLEREGCCDISYSNMIAARRKALEQQYESWPDMKIAIELVKKFHGQIEVSYLGTVLRSLIIGE</sequence>
<proteinExistence type="predicted"/>
<evidence type="ECO:0000313" key="8">
    <source>
        <dbReference type="Proteomes" id="UP000070463"/>
    </source>
</evidence>
<dbReference type="GO" id="GO:0046872">
    <property type="term" value="F:metal ion binding"/>
    <property type="evidence" value="ECO:0007669"/>
    <property type="project" value="UniProtKB-KW"/>
</dbReference>